<accession>A0A3E2NDN3</accession>
<evidence type="ECO:0000256" key="1">
    <source>
        <dbReference type="SAM" id="Phobius"/>
    </source>
</evidence>
<feature type="transmembrane region" description="Helical" evidence="1">
    <location>
        <begin position="212"/>
        <end position="230"/>
    </location>
</feature>
<reference evidence="2 5" key="2">
    <citation type="journal article" date="2024" name="Int. J. Syst. Evol. Microbiol.">
        <title>Lacrimispora brassicae sp. nov. isolated from fermented cabbage, and proposal of Clostridium indicum Gundawar et al. 2019 and Clostridium methoxybenzovorans Mechichi et al. 1999 as heterotypic synonyms of Lacrimispora amygdalina (Parshina et al. 2003) Haas and Blanchard 2020 and Lacrimispora indolis (McClung and McCoy 1957) Haas and Blanchard 2020, respectively.</title>
        <authorList>
            <person name="Kobayashi H."/>
            <person name="Tanizawa Y."/>
            <person name="Sakamoto M."/>
            <person name="Ohkuma M."/>
            <person name="Tohno M."/>
        </authorList>
    </citation>
    <scope>NUCLEOTIDE SEQUENCE [LARGE SCALE GENOMIC DNA]</scope>
    <source>
        <strain evidence="2 5">DSM 12857</strain>
    </source>
</reference>
<gene>
    <name evidence="3" type="ORF">DS742_10335</name>
    <name evidence="2" type="ORF">LAD12857_27880</name>
</gene>
<feature type="transmembrane region" description="Helical" evidence="1">
    <location>
        <begin position="124"/>
        <end position="144"/>
    </location>
</feature>
<dbReference type="EMBL" id="QOHO01000029">
    <property type="protein sequence ID" value="RFZ78990.1"/>
    <property type="molecule type" value="Genomic_DNA"/>
</dbReference>
<evidence type="ECO:0000313" key="2">
    <source>
        <dbReference type="EMBL" id="GLB30865.1"/>
    </source>
</evidence>
<dbReference type="OrthoDB" id="1654616at2"/>
<keyword evidence="1" id="KW-0472">Membrane</keyword>
<dbReference type="GO" id="GO:0005886">
    <property type="term" value="C:plasma membrane"/>
    <property type="evidence" value="ECO:0007669"/>
    <property type="project" value="TreeGrafter"/>
</dbReference>
<sequence>MYNFLSLLAGVIISFMLAVNGGLTSKYGIFGAAVIIHIVGVFFALFLLKLLPSSSRKTDGKISWWLYTGGIIGVLTTAFSNFAYGKISITGIIALGLLGQAIASLVIDWLGLFGMTKYPPKKHILAGVMVAFLGIAVMLNHSFYGTALPVFISLLSGITVVLSRTVNAGLSEQTGALKGSFINHLTGLPVTLILLLLLGRNEAVFKGGIPSHHVWIYLGGILGVITVLLFNVTVPKIPSFRLTLLSFTGQIFTGILLDLITQKGFTMATFSGGLLVAAGVGITMAGEQFSLLVINKFPASGKSGL</sequence>
<dbReference type="Proteomes" id="UP001419084">
    <property type="component" value="Unassembled WGS sequence"/>
</dbReference>
<keyword evidence="5" id="KW-1185">Reference proteome</keyword>
<feature type="transmembrane region" description="Helical" evidence="1">
    <location>
        <begin position="150"/>
        <end position="170"/>
    </location>
</feature>
<protein>
    <submittedName>
        <fullName evidence="3">DMT family transporter</fullName>
    </submittedName>
</protein>
<feature type="transmembrane region" description="Helical" evidence="1">
    <location>
        <begin position="28"/>
        <end position="52"/>
    </location>
</feature>
<keyword evidence="1" id="KW-1133">Transmembrane helix</keyword>
<keyword evidence="1" id="KW-0812">Transmembrane</keyword>
<dbReference type="AlphaFoldDB" id="A0A3E2NDN3"/>
<feature type="transmembrane region" description="Helical" evidence="1">
    <location>
        <begin position="242"/>
        <end position="261"/>
    </location>
</feature>
<organism evidence="3 4">
    <name type="scientific">Lacrimispora amygdalina</name>
    <dbReference type="NCBI Taxonomy" id="253257"/>
    <lineage>
        <taxon>Bacteria</taxon>
        <taxon>Bacillati</taxon>
        <taxon>Bacillota</taxon>
        <taxon>Clostridia</taxon>
        <taxon>Lachnospirales</taxon>
        <taxon>Lachnospiraceae</taxon>
        <taxon>Lacrimispora</taxon>
    </lineage>
</organism>
<feature type="transmembrane region" description="Helical" evidence="1">
    <location>
        <begin position="64"/>
        <end position="83"/>
    </location>
</feature>
<dbReference type="PANTHER" id="PTHR34821:SF2">
    <property type="entry name" value="INNER MEMBRANE PROTEIN YDCZ"/>
    <property type="match status" value="1"/>
</dbReference>
<dbReference type="EMBL" id="BRPJ01000051">
    <property type="protein sequence ID" value="GLB30865.1"/>
    <property type="molecule type" value="Genomic_DNA"/>
</dbReference>
<proteinExistence type="predicted"/>
<dbReference type="Proteomes" id="UP000260680">
    <property type="component" value="Unassembled WGS sequence"/>
</dbReference>
<feature type="transmembrane region" description="Helical" evidence="1">
    <location>
        <begin position="89"/>
        <end position="112"/>
    </location>
</feature>
<reference evidence="3 4" key="1">
    <citation type="submission" date="2018-07" db="EMBL/GenBank/DDBJ databases">
        <title>New species, Clostridium PI-S10-A1B.</title>
        <authorList>
            <person name="Krishna G."/>
            <person name="Summeta K."/>
            <person name="Shikha S."/>
            <person name="Prabhu P.B."/>
            <person name="Suresh K."/>
        </authorList>
    </citation>
    <scope>NUCLEOTIDE SEQUENCE [LARGE SCALE GENOMIC DNA]</scope>
    <source>
        <strain evidence="3 4">PI-S10-A1B</strain>
    </source>
</reference>
<name>A0A3E2NDN3_9FIRM</name>
<feature type="transmembrane region" description="Helical" evidence="1">
    <location>
        <begin position="267"/>
        <end position="286"/>
    </location>
</feature>
<evidence type="ECO:0000313" key="4">
    <source>
        <dbReference type="Proteomes" id="UP000260680"/>
    </source>
</evidence>
<dbReference type="InterPro" id="IPR006750">
    <property type="entry name" value="YdcZ"/>
</dbReference>
<feature type="transmembrane region" description="Helical" evidence="1">
    <location>
        <begin position="182"/>
        <end position="200"/>
    </location>
</feature>
<evidence type="ECO:0000313" key="5">
    <source>
        <dbReference type="Proteomes" id="UP001419084"/>
    </source>
</evidence>
<dbReference type="PANTHER" id="PTHR34821">
    <property type="entry name" value="INNER MEMBRANE PROTEIN YDCZ"/>
    <property type="match status" value="1"/>
</dbReference>
<dbReference type="Pfam" id="PF04657">
    <property type="entry name" value="DMT_YdcZ"/>
    <property type="match status" value="2"/>
</dbReference>
<comment type="caution">
    <text evidence="3">The sequence shown here is derived from an EMBL/GenBank/DDBJ whole genome shotgun (WGS) entry which is preliminary data.</text>
</comment>
<dbReference type="RefSeq" id="WP_117416928.1">
    <property type="nucleotide sequence ID" value="NZ_BRPJ01000051.1"/>
</dbReference>
<evidence type="ECO:0000313" key="3">
    <source>
        <dbReference type="EMBL" id="RFZ78990.1"/>
    </source>
</evidence>